<evidence type="ECO:0000259" key="6">
    <source>
        <dbReference type="PROSITE" id="PS00715"/>
    </source>
</evidence>
<dbReference type="PATRIC" id="fig|1618989.3.peg.259"/>
<dbReference type="PANTHER" id="PTHR30603">
    <property type="entry name" value="RNA POLYMERASE SIGMA FACTOR RPO"/>
    <property type="match status" value="1"/>
</dbReference>
<dbReference type="InterPro" id="IPR013324">
    <property type="entry name" value="RNA_pol_sigma_r3/r4-like"/>
</dbReference>
<dbReference type="Proteomes" id="UP000034846">
    <property type="component" value="Unassembled WGS sequence"/>
</dbReference>
<evidence type="ECO:0000256" key="4">
    <source>
        <dbReference type="ARBA" id="ARBA00023163"/>
    </source>
</evidence>
<dbReference type="SUPFAM" id="SSF88659">
    <property type="entry name" value="Sigma3 and sigma4 domains of RNA polymerase sigma factors"/>
    <property type="match status" value="1"/>
</dbReference>
<keyword evidence="1" id="KW-0805">Transcription regulation</keyword>
<feature type="domain" description="RNA polymerase sigma-70" evidence="6">
    <location>
        <begin position="79"/>
        <end position="92"/>
    </location>
</feature>
<evidence type="ECO:0000256" key="5">
    <source>
        <dbReference type="SAM" id="MobiDB-lite"/>
    </source>
</evidence>
<feature type="region of interest" description="Disordered" evidence="5">
    <location>
        <begin position="188"/>
        <end position="213"/>
    </location>
</feature>
<dbReference type="PANTHER" id="PTHR30603:SF47">
    <property type="entry name" value="RNA POLYMERASE SIGMA FACTOR SIGD, CHLOROPLASTIC"/>
    <property type="match status" value="1"/>
</dbReference>
<keyword evidence="3" id="KW-0238">DNA-binding</keyword>
<protein>
    <submittedName>
        <fullName evidence="7">RNA polymerase sigma factor</fullName>
    </submittedName>
</protein>
<dbReference type="SUPFAM" id="SSF88946">
    <property type="entry name" value="Sigma2 domain of RNA polymerase sigma factors"/>
    <property type="match status" value="1"/>
</dbReference>
<evidence type="ECO:0000313" key="8">
    <source>
        <dbReference type="Proteomes" id="UP000034846"/>
    </source>
</evidence>
<dbReference type="InterPro" id="IPR007627">
    <property type="entry name" value="RNA_pol_sigma70_r2"/>
</dbReference>
<dbReference type="Pfam" id="PF04542">
    <property type="entry name" value="Sigma70_r2"/>
    <property type="match status" value="1"/>
</dbReference>
<keyword evidence="4" id="KW-0804">Transcription</keyword>
<dbReference type="InterPro" id="IPR013325">
    <property type="entry name" value="RNA_pol_sigma_r2"/>
</dbReference>
<name>A0A0G1XGF8_9BACT</name>
<dbReference type="GO" id="GO:0003677">
    <property type="term" value="F:DNA binding"/>
    <property type="evidence" value="ECO:0007669"/>
    <property type="project" value="UniProtKB-KW"/>
</dbReference>
<dbReference type="Gene3D" id="1.10.601.10">
    <property type="entry name" value="RNA Polymerase Primary Sigma Factor"/>
    <property type="match status" value="1"/>
</dbReference>
<dbReference type="NCBIfam" id="TIGR02937">
    <property type="entry name" value="sigma70-ECF"/>
    <property type="match status" value="1"/>
</dbReference>
<dbReference type="InterPro" id="IPR014284">
    <property type="entry name" value="RNA_pol_sigma-70_dom"/>
</dbReference>
<dbReference type="InterPro" id="IPR050239">
    <property type="entry name" value="Sigma-70_RNA_pol_init_factors"/>
</dbReference>
<dbReference type="EMBL" id="LCRD01000014">
    <property type="protein sequence ID" value="KKW30343.1"/>
    <property type="molecule type" value="Genomic_DNA"/>
</dbReference>
<dbReference type="GO" id="GO:0006352">
    <property type="term" value="P:DNA-templated transcription initiation"/>
    <property type="evidence" value="ECO:0007669"/>
    <property type="project" value="InterPro"/>
</dbReference>
<dbReference type="InterPro" id="IPR000943">
    <property type="entry name" value="RNA_pol_sigma70"/>
</dbReference>
<proteinExistence type="predicted"/>
<dbReference type="PRINTS" id="PR00046">
    <property type="entry name" value="SIGMA70FCT"/>
</dbReference>
<dbReference type="GO" id="GO:0016987">
    <property type="term" value="F:sigma factor activity"/>
    <property type="evidence" value="ECO:0007669"/>
    <property type="project" value="UniProtKB-KW"/>
</dbReference>
<reference evidence="7 8" key="1">
    <citation type="journal article" date="2015" name="Nature">
        <title>rRNA introns, odd ribosomes, and small enigmatic genomes across a large radiation of phyla.</title>
        <authorList>
            <person name="Brown C.T."/>
            <person name="Hug L.A."/>
            <person name="Thomas B.C."/>
            <person name="Sharon I."/>
            <person name="Castelle C.J."/>
            <person name="Singh A."/>
            <person name="Wilkins M.J."/>
            <person name="Williams K.H."/>
            <person name="Banfield J.F."/>
        </authorList>
    </citation>
    <scope>NUCLEOTIDE SEQUENCE [LARGE SCALE GENOMIC DNA]</scope>
</reference>
<evidence type="ECO:0000313" key="7">
    <source>
        <dbReference type="EMBL" id="KKW30343.1"/>
    </source>
</evidence>
<dbReference type="AlphaFoldDB" id="A0A0G1XGF8"/>
<dbReference type="Gene3D" id="1.20.140.160">
    <property type="match status" value="1"/>
</dbReference>
<sequence>MGKRSTDAPSASSREILRFQHHSAHYLSHQDTVVIFQLYEQYPDYRAIYSDAIVNANIMLVVKYSEAPRFQGKGLTKSDLIQEGMIGLMRAVRSYDWRRGFKFSTYASHWIKQAMQRACRFGGFNGRAFYIPQQADVVTRIVNYEADKLRELLRREPTDDEIAATLTGSTSNRKKCMADSETVRAIRSRGSARSISLDAPTEHSDRSLQETLAPHEACQTEDIDISRDEAKTLAEQIITACLQCLASATDYRRNIFVRRFGIDRTRESLAEIASTLDRTSEAIRQSELWCLRCIHKQHGYDRETIDAAAEVLYPNR</sequence>
<evidence type="ECO:0000256" key="3">
    <source>
        <dbReference type="ARBA" id="ARBA00023125"/>
    </source>
</evidence>
<evidence type="ECO:0000256" key="2">
    <source>
        <dbReference type="ARBA" id="ARBA00023082"/>
    </source>
</evidence>
<comment type="caution">
    <text evidence="7">The sequence shown here is derived from an EMBL/GenBank/DDBJ whole genome shotgun (WGS) entry which is preliminary data.</text>
</comment>
<keyword evidence="2" id="KW-0731">Sigma factor</keyword>
<dbReference type="PROSITE" id="PS00715">
    <property type="entry name" value="SIGMA70_1"/>
    <property type="match status" value="1"/>
</dbReference>
<organism evidence="7 8">
    <name type="scientific">Candidatus Uhrbacteria bacterium GW2011_GWD2_52_7</name>
    <dbReference type="NCBI Taxonomy" id="1618989"/>
    <lineage>
        <taxon>Bacteria</taxon>
        <taxon>Candidatus Uhriibacteriota</taxon>
    </lineage>
</organism>
<gene>
    <name evidence="7" type="ORF">UY72_C0014G0005</name>
</gene>
<accession>A0A0G1XGF8</accession>
<evidence type="ECO:0000256" key="1">
    <source>
        <dbReference type="ARBA" id="ARBA00023015"/>
    </source>
</evidence>